<dbReference type="Gene3D" id="3.20.20.70">
    <property type="entry name" value="Aldolase class I"/>
    <property type="match status" value="1"/>
</dbReference>
<feature type="compositionally biased region" description="Polar residues" evidence="5">
    <location>
        <begin position="138"/>
        <end position="147"/>
    </location>
</feature>
<evidence type="ECO:0000313" key="7">
    <source>
        <dbReference type="EMBL" id="CAB3664142.1"/>
    </source>
</evidence>
<dbReference type="InterPro" id="IPR000891">
    <property type="entry name" value="PYR_CT"/>
</dbReference>
<reference evidence="7 8" key="1">
    <citation type="submission" date="2020-04" db="EMBL/GenBank/DDBJ databases">
        <authorList>
            <person name="De Canck E."/>
        </authorList>
    </citation>
    <scope>NUCLEOTIDE SEQUENCE [LARGE SCALE GENOMIC DNA]</scope>
    <source>
        <strain evidence="7 8">LMG 27174</strain>
    </source>
</reference>
<evidence type="ECO:0000256" key="2">
    <source>
        <dbReference type="ARBA" id="ARBA00009767"/>
    </source>
</evidence>
<dbReference type="AlphaFoldDB" id="A0A6J5ACG5"/>
<organism evidence="7 8">
    <name type="scientific">Paraburkholderia rhynchosiae</name>
    <dbReference type="NCBI Taxonomy" id="487049"/>
    <lineage>
        <taxon>Bacteria</taxon>
        <taxon>Pseudomonadati</taxon>
        <taxon>Pseudomonadota</taxon>
        <taxon>Betaproteobacteria</taxon>
        <taxon>Burkholderiales</taxon>
        <taxon>Burkholderiaceae</taxon>
        <taxon>Paraburkholderia</taxon>
    </lineage>
</organism>
<keyword evidence="7" id="KW-0012">Acyltransferase</keyword>
<dbReference type="EMBL" id="CADIJZ010000005">
    <property type="protein sequence ID" value="CAB3664142.1"/>
    <property type="molecule type" value="Genomic_DNA"/>
</dbReference>
<dbReference type="PANTHER" id="PTHR46911">
    <property type="match status" value="1"/>
</dbReference>
<evidence type="ECO:0000313" key="8">
    <source>
        <dbReference type="Proteomes" id="UP000494205"/>
    </source>
</evidence>
<dbReference type="EC" id="2.3.3.13" evidence="7"/>
<proteinExistence type="inferred from homology"/>
<dbReference type="InterPro" id="IPR002034">
    <property type="entry name" value="AIPM/Hcit_synth_CS"/>
</dbReference>
<feature type="compositionally biased region" description="Basic and acidic residues" evidence="5">
    <location>
        <begin position="150"/>
        <end position="160"/>
    </location>
</feature>
<gene>
    <name evidence="7" type="primary">leuA_1</name>
    <name evidence="7" type="ORF">LMG27174_01803</name>
</gene>
<keyword evidence="3 4" id="KW-0808">Transferase</keyword>
<evidence type="ECO:0000256" key="3">
    <source>
        <dbReference type="ARBA" id="ARBA00022679"/>
    </source>
</evidence>
<evidence type="ECO:0000256" key="5">
    <source>
        <dbReference type="SAM" id="MobiDB-lite"/>
    </source>
</evidence>
<evidence type="ECO:0000256" key="4">
    <source>
        <dbReference type="RuleBase" id="RU003523"/>
    </source>
</evidence>
<accession>A0A6J5ACG5</accession>
<feature type="domain" description="Pyruvate carboxyltransferase" evidence="6">
    <location>
        <begin position="31"/>
        <end position="95"/>
    </location>
</feature>
<dbReference type="Proteomes" id="UP000494205">
    <property type="component" value="Unassembled WGS sequence"/>
</dbReference>
<comment type="similarity">
    <text evidence="2">Belongs to the alpha-IPM synthase/homocitrate synthase family. LeuA type 2 subfamily.</text>
</comment>
<dbReference type="Pfam" id="PF00682">
    <property type="entry name" value="HMGL-like"/>
    <property type="match status" value="1"/>
</dbReference>
<name>A0A6J5ACG5_9BURK</name>
<comment type="catalytic activity">
    <reaction evidence="1">
        <text>3-methyl-2-oxobutanoate + acetyl-CoA + H2O = (2S)-2-isopropylmalate + CoA + H(+)</text>
        <dbReference type="Rhea" id="RHEA:21524"/>
        <dbReference type="ChEBI" id="CHEBI:1178"/>
        <dbReference type="ChEBI" id="CHEBI:11851"/>
        <dbReference type="ChEBI" id="CHEBI:15377"/>
        <dbReference type="ChEBI" id="CHEBI:15378"/>
        <dbReference type="ChEBI" id="CHEBI:57287"/>
        <dbReference type="ChEBI" id="CHEBI:57288"/>
        <dbReference type="EC" id="2.3.3.13"/>
    </reaction>
</comment>
<dbReference type="InterPro" id="IPR013785">
    <property type="entry name" value="Aldolase_TIM"/>
</dbReference>
<feature type="region of interest" description="Disordered" evidence="5">
    <location>
        <begin position="131"/>
        <end position="160"/>
    </location>
</feature>
<evidence type="ECO:0000256" key="1">
    <source>
        <dbReference type="ARBA" id="ARBA00000064"/>
    </source>
</evidence>
<dbReference type="GO" id="GO:0019752">
    <property type="term" value="P:carboxylic acid metabolic process"/>
    <property type="evidence" value="ECO:0007669"/>
    <property type="project" value="InterPro"/>
</dbReference>
<dbReference type="PANTHER" id="PTHR46911:SF1">
    <property type="entry name" value="2-ISOPROPYLMALATE SYNTHASE"/>
    <property type="match status" value="1"/>
</dbReference>
<dbReference type="SUPFAM" id="SSF51569">
    <property type="entry name" value="Aldolase"/>
    <property type="match status" value="1"/>
</dbReference>
<sequence>MLRNPAEKYRPFPPVRLTGRKWPSRTINHAPAWMSTDLRDGNQALIEPMNAAQKLQFFEMLVAIGFKEIEVGFPSASQTDFDFLRKLIEQKRIPDDFCDMAAVRRIVERCNQIPVHPRHPYAGNAVIRSGKVMGDAGSNDQDQQNLGPRTIRDAEPQPGV</sequence>
<dbReference type="PROSITE" id="PS00815">
    <property type="entry name" value="AIPM_HOMOCIT_SYNTH_1"/>
    <property type="match status" value="1"/>
</dbReference>
<evidence type="ECO:0000259" key="6">
    <source>
        <dbReference type="Pfam" id="PF00682"/>
    </source>
</evidence>
<protein>
    <submittedName>
        <fullName evidence="7">2-isopropylmalate synthase</fullName>
        <ecNumber evidence="7">2.3.3.13</ecNumber>
    </submittedName>
</protein>
<dbReference type="GO" id="GO:0003852">
    <property type="term" value="F:2-isopropylmalate synthase activity"/>
    <property type="evidence" value="ECO:0007669"/>
    <property type="project" value="UniProtKB-EC"/>
</dbReference>